<dbReference type="PANTHER" id="PTHR33064:SF37">
    <property type="entry name" value="RIBONUCLEASE H"/>
    <property type="match status" value="1"/>
</dbReference>
<reference evidence="3" key="1">
    <citation type="submission" date="2015-06" db="EMBL/GenBank/DDBJ databases">
        <authorList>
            <person name="Hoefler B.C."/>
            <person name="Straight P.D."/>
        </authorList>
    </citation>
    <scope>NUCLEOTIDE SEQUENCE</scope>
</reference>
<dbReference type="EC" id="2.7.7.49" evidence="1"/>
<dbReference type="AlphaFoldDB" id="A0A0K8W069"/>
<protein>
    <recommendedName>
        <fullName evidence="1">RNA-directed DNA polymerase</fullName>
        <ecNumber evidence="1">2.7.7.49</ecNumber>
    </recommendedName>
</protein>
<dbReference type="InterPro" id="IPR000477">
    <property type="entry name" value="RT_dom"/>
</dbReference>
<name>A0A0K8W069_BACLA</name>
<dbReference type="InterPro" id="IPR043502">
    <property type="entry name" value="DNA/RNA_pol_sf"/>
</dbReference>
<evidence type="ECO:0000313" key="3">
    <source>
        <dbReference type="EMBL" id="JAI44496.1"/>
    </source>
</evidence>
<dbReference type="Pfam" id="PF00078">
    <property type="entry name" value="RVT_1"/>
    <property type="match status" value="1"/>
</dbReference>
<organism evidence="3">
    <name type="scientific">Bactrocera latifrons</name>
    <name type="common">Malaysian fruit fly</name>
    <name type="synonym">Chaetodacus latifrons</name>
    <dbReference type="NCBI Taxonomy" id="174628"/>
    <lineage>
        <taxon>Eukaryota</taxon>
        <taxon>Metazoa</taxon>
        <taxon>Ecdysozoa</taxon>
        <taxon>Arthropoda</taxon>
        <taxon>Hexapoda</taxon>
        <taxon>Insecta</taxon>
        <taxon>Pterygota</taxon>
        <taxon>Neoptera</taxon>
        <taxon>Endopterygota</taxon>
        <taxon>Diptera</taxon>
        <taxon>Brachycera</taxon>
        <taxon>Muscomorpha</taxon>
        <taxon>Tephritoidea</taxon>
        <taxon>Tephritidae</taxon>
        <taxon>Bactrocera</taxon>
        <taxon>Bactrocera</taxon>
    </lineage>
</organism>
<dbReference type="EMBL" id="GDHF01007818">
    <property type="protein sequence ID" value="JAI44496.1"/>
    <property type="molecule type" value="Transcribed_RNA"/>
</dbReference>
<dbReference type="Gene3D" id="3.30.70.270">
    <property type="match status" value="2"/>
</dbReference>
<dbReference type="PROSITE" id="PS50878">
    <property type="entry name" value="RT_POL"/>
    <property type="match status" value="1"/>
</dbReference>
<dbReference type="FunFam" id="3.30.70.270:FF:000003">
    <property type="entry name" value="Transposon Ty3-G Gag-Pol polyprotein"/>
    <property type="match status" value="1"/>
</dbReference>
<dbReference type="SUPFAM" id="SSF56672">
    <property type="entry name" value="DNA/RNA polymerases"/>
    <property type="match status" value="1"/>
</dbReference>
<gene>
    <name evidence="3" type="primary">TY3B-G_9</name>
    <name evidence="3" type="ORF">c1_g2_i3</name>
</gene>
<dbReference type="FunFam" id="3.30.70.270:FF:000020">
    <property type="entry name" value="Transposon Tf2-6 polyprotein-like Protein"/>
    <property type="match status" value="1"/>
</dbReference>
<dbReference type="PANTHER" id="PTHR33064">
    <property type="entry name" value="POL PROTEIN"/>
    <property type="match status" value="1"/>
</dbReference>
<sequence length="203" mass="23322">MTFGLRNAAQTFQRFIEEVTRDPPFLFVYIDDILRVSANDREHFHHLEILFKRFHDYGLVINPTKSNFGLTEVKFLGHTVNRNGITPLKDKVNAILSIEFPTTIKSLRRFLGTINFYKKFIKQAAEILALLNSLQEGAKVKNSQRIECTKQFQLSFNKAKQALTQTTLLVHPNTNTQWEIFTVASEHGIGMSYSNMSTTLSNH</sequence>
<dbReference type="InterPro" id="IPR043128">
    <property type="entry name" value="Rev_trsase/Diguanyl_cyclase"/>
</dbReference>
<evidence type="ECO:0000256" key="1">
    <source>
        <dbReference type="ARBA" id="ARBA00012493"/>
    </source>
</evidence>
<feature type="domain" description="Reverse transcriptase" evidence="2">
    <location>
        <begin position="1"/>
        <end position="80"/>
    </location>
</feature>
<accession>A0A0K8W069</accession>
<dbReference type="OrthoDB" id="41323at2759"/>
<dbReference type="GO" id="GO:0003964">
    <property type="term" value="F:RNA-directed DNA polymerase activity"/>
    <property type="evidence" value="ECO:0007669"/>
    <property type="project" value="UniProtKB-EC"/>
</dbReference>
<dbReference type="CDD" id="cd01647">
    <property type="entry name" value="RT_LTR"/>
    <property type="match status" value="1"/>
</dbReference>
<proteinExistence type="predicted"/>
<dbReference type="InterPro" id="IPR051320">
    <property type="entry name" value="Viral_Replic_Matur_Polypro"/>
</dbReference>
<evidence type="ECO:0000259" key="2">
    <source>
        <dbReference type="PROSITE" id="PS50878"/>
    </source>
</evidence>